<evidence type="ECO:0000256" key="3">
    <source>
        <dbReference type="ARBA" id="ARBA00022448"/>
    </source>
</evidence>
<keyword evidence="3" id="KW-0813">Transport</keyword>
<evidence type="ECO:0000256" key="1">
    <source>
        <dbReference type="ARBA" id="ARBA00004651"/>
    </source>
</evidence>
<feature type="transmembrane region" description="Helical" evidence="8">
    <location>
        <begin position="122"/>
        <end position="141"/>
    </location>
</feature>
<comment type="similarity">
    <text evidence="2">Belongs to the auxin efflux carrier (TC 2.A.69) family.</text>
</comment>
<name>A0A5M3T0H5_LIMPL</name>
<dbReference type="Pfam" id="PF03547">
    <property type="entry name" value="Mem_trans"/>
    <property type="match status" value="2"/>
</dbReference>
<dbReference type="Proteomes" id="UP000326169">
    <property type="component" value="Unassembled WGS sequence"/>
</dbReference>
<accession>A0A5M3T0H5</accession>
<sequence>MIALFSAVIPVGCIVLIGFIAGKTLIIDRQTISRLLLYVLFPILIIDTLYRTSLTPQNMAGMGIGFILTYISLCLVAWAIARYLNLSRSTEKSLIATTSLSNVGNMGLSVTLLALGEAGLERAIVYLIAWNLVVLITAPAIIKGEGWQSSLKFTLRLPLFWSIIAALVLYALPIKLPFNIDEGLNLVAESAIPLGLLLLGLEIAESHWKISLYEVGASFLRLIGGAIIAYGVGSLLRLSDLDLQVLILQSAMPTAITAFLMVNEFGGDQVRTARVVVVSTILSFLTLPLVLWGIKAIA</sequence>
<dbReference type="PANTHER" id="PTHR36838:SF1">
    <property type="entry name" value="SLR1864 PROTEIN"/>
    <property type="match status" value="1"/>
</dbReference>
<evidence type="ECO:0000256" key="8">
    <source>
        <dbReference type="SAM" id="Phobius"/>
    </source>
</evidence>
<dbReference type="Gene3D" id="1.20.1530.20">
    <property type="match status" value="1"/>
</dbReference>
<proteinExistence type="inferred from homology"/>
<feature type="transmembrane region" description="Helical" evidence="8">
    <location>
        <begin position="184"/>
        <end position="204"/>
    </location>
</feature>
<feature type="transmembrane region" description="Helical" evidence="8">
    <location>
        <begin position="243"/>
        <end position="263"/>
    </location>
</feature>
<keyword evidence="10" id="KW-1185">Reference proteome</keyword>
<dbReference type="EMBL" id="BIMW01000058">
    <property type="protein sequence ID" value="GCE92954.1"/>
    <property type="molecule type" value="Genomic_DNA"/>
</dbReference>
<feature type="transmembrane region" description="Helical" evidence="8">
    <location>
        <begin position="93"/>
        <end position="116"/>
    </location>
</feature>
<dbReference type="InterPro" id="IPR038770">
    <property type="entry name" value="Na+/solute_symporter_sf"/>
</dbReference>
<feature type="transmembrane region" description="Helical" evidence="8">
    <location>
        <begin position="275"/>
        <end position="294"/>
    </location>
</feature>
<dbReference type="InterPro" id="IPR004776">
    <property type="entry name" value="Mem_transp_PIN-like"/>
</dbReference>
<keyword evidence="6 8" id="KW-1133">Transmembrane helix</keyword>
<protein>
    <submittedName>
        <fullName evidence="9">Auxin efflux carrier family protein</fullName>
    </submittedName>
</protein>
<dbReference type="GeneID" id="301681910"/>
<feature type="transmembrane region" description="Helical" evidence="8">
    <location>
        <begin position="6"/>
        <end position="26"/>
    </location>
</feature>
<evidence type="ECO:0000256" key="4">
    <source>
        <dbReference type="ARBA" id="ARBA00022475"/>
    </source>
</evidence>
<evidence type="ECO:0000256" key="2">
    <source>
        <dbReference type="ARBA" id="ARBA00010145"/>
    </source>
</evidence>
<comment type="subcellular location">
    <subcellularLocation>
        <location evidence="1">Cell membrane</location>
        <topology evidence="1">Multi-pass membrane protein</topology>
    </subcellularLocation>
</comment>
<evidence type="ECO:0000313" key="10">
    <source>
        <dbReference type="Proteomes" id="UP000326169"/>
    </source>
</evidence>
<feature type="transmembrane region" description="Helical" evidence="8">
    <location>
        <begin position="35"/>
        <end position="53"/>
    </location>
</feature>
<feature type="transmembrane region" description="Helical" evidence="8">
    <location>
        <begin position="211"/>
        <end position="231"/>
    </location>
</feature>
<keyword evidence="4" id="KW-1003">Cell membrane</keyword>
<evidence type="ECO:0000256" key="6">
    <source>
        <dbReference type="ARBA" id="ARBA00022989"/>
    </source>
</evidence>
<dbReference type="RefSeq" id="WP_014275421.1">
    <property type="nucleotide sequence ID" value="NZ_BIMW01000058.1"/>
</dbReference>
<gene>
    <name evidence="9" type="ORF">NIES46_10020</name>
</gene>
<evidence type="ECO:0000256" key="7">
    <source>
        <dbReference type="ARBA" id="ARBA00023136"/>
    </source>
</evidence>
<evidence type="ECO:0000256" key="5">
    <source>
        <dbReference type="ARBA" id="ARBA00022692"/>
    </source>
</evidence>
<keyword evidence="5 8" id="KW-0812">Transmembrane</keyword>
<feature type="transmembrane region" description="Helical" evidence="8">
    <location>
        <begin position="59"/>
        <end position="81"/>
    </location>
</feature>
<keyword evidence="7 8" id="KW-0472">Membrane</keyword>
<evidence type="ECO:0000313" key="9">
    <source>
        <dbReference type="EMBL" id="GCE92954.1"/>
    </source>
</evidence>
<reference evidence="9 10" key="1">
    <citation type="journal article" date="2019" name="J Genomics">
        <title>The Draft Genome of a Hydrogen-producing Cyanobacterium, Arthrospira platensis NIES-46.</title>
        <authorList>
            <person name="Suzuki S."/>
            <person name="Yamaguchi H."/>
            <person name="Kawachi M."/>
        </authorList>
    </citation>
    <scope>NUCLEOTIDE SEQUENCE [LARGE SCALE GENOMIC DNA]</scope>
    <source>
        <strain evidence="9 10">NIES-46</strain>
    </source>
</reference>
<dbReference type="PANTHER" id="PTHR36838">
    <property type="entry name" value="AUXIN EFFLUX CARRIER FAMILY PROTEIN"/>
    <property type="match status" value="1"/>
</dbReference>
<comment type="caution">
    <text evidence="9">The sequence shown here is derived from an EMBL/GenBank/DDBJ whole genome shotgun (WGS) entry which is preliminary data.</text>
</comment>
<organism evidence="9 10">
    <name type="scientific">Limnospira platensis NIES-46</name>
    <dbReference type="NCBI Taxonomy" id="1236695"/>
    <lineage>
        <taxon>Bacteria</taxon>
        <taxon>Bacillati</taxon>
        <taxon>Cyanobacteriota</taxon>
        <taxon>Cyanophyceae</taxon>
        <taxon>Oscillatoriophycideae</taxon>
        <taxon>Oscillatoriales</taxon>
        <taxon>Sirenicapillariaceae</taxon>
        <taxon>Limnospira</taxon>
    </lineage>
</organism>
<feature type="transmembrane region" description="Helical" evidence="8">
    <location>
        <begin position="153"/>
        <end position="172"/>
    </location>
</feature>